<dbReference type="AlphaFoldDB" id="A0A382M1J7"/>
<accession>A0A382M1J7</accession>
<gene>
    <name evidence="1" type="ORF">METZ01_LOCUS295673</name>
</gene>
<dbReference type="Pfam" id="PF13350">
    <property type="entry name" value="Y_phosphatase3"/>
    <property type="match status" value="1"/>
</dbReference>
<evidence type="ECO:0000313" key="1">
    <source>
        <dbReference type="EMBL" id="SVC42819.1"/>
    </source>
</evidence>
<name>A0A382M1J7_9ZZZZ</name>
<organism evidence="1">
    <name type="scientific">marine metagenome</name>
    <dbReference type="NCBI Taxonomy" id="408172"/>
    <lineage>
        <taxon>unclassified sequences</taxon>
        <taxon>metagenomes</taxon>
        <taxon>ecological metagenomes</taxon>
    </lineage>
</organism>
<protein>
    <recommendedName>
        <fullName evidence="2">Tyrosine specific protein phosphatases domain-containing protein</fullName>
    </recommendedName>
</protein>
<evidence type="ECO:0008006" key="2">
    <source>
        <dbReference type="Google" id="ProtNLM"/>
    </source>
</evidence>
<dbReference type="GO" id="GO:0004721">
    <property type="term" value="F:phosphoprotein phosphatase activity"/>
    <property type="evidence" value="ECO:0007669"/>
    <property type="project" value="InterPro"/>
</dbReference>
<dbReference type="PANTHER" id="PTHR31126">
    <property type="entry name" value="TYROSINE-PROTEIN PHOSPHATASE"/>
    <property type="match status" value="1"/>
</dbReference>
<sequence length="248" mass="28425">MPTHLNFPDAYNVRDIGGYLTNTGTITRYKKFVRSGTLHLFSKNSRERLELYGIKTVIDLRQNYEVEEKPDVFHDSKSVNYIHINMIGDGPVEAFYNQGNETIDSVSRMYIFWLENRKSQIKEVLSIMADSTSHTTLFHCNGGKDRVGIISSLLLAISDVPTMTIAEDYTLSGKFLMKRFFDEQAPPNINTQNYTWVDYQHDFCPVEAMLKVHEHLHRKYGSVLNYIDSIGIQRNKVNSIKSALSGSI</sequence>
<dbReference type="InterPro" id="IPR029021">
    <property type="entry name" value="Prot-tyrosine_phosphatase-like"/>
</dbReference>
<proteinExistence type="predicted"/>
<dbReference type="InterPro" id="IPR026893">
    <property type="entry name" value="Tyr/Ser_Pase_IphP-type"/>
</dbReference>
<dbReference type="PANTHER" id="PTHR31126:SF1">
    <property type="entry name" value="TYROSINE SPECIFIC PROTEIN PHOSPHATASES DOMAIN-CONTAINING PROTEIN"/>
    <property type="match status" value="1"/>
</dbReference>
<dbReference type="EMBL" id="UINC01090671">
    <property type="protein sequence ID" value="SVC42819.1"/>
    <property type="molecule type" value="Genomic_DNA"/>
</dbReference>
<dbReference type="Gene3D" id="3.90.190.10">
    <property type="entry name" value="Protein tyrosine phosphatase superfamily"/>
    <property type="match status" value="1"/>
</dbReference>
<dbReference type="SUPFAM" id="SSF52799">
    <property type="entry name" value="(Phosphotyrosine protein) phosphatases II"/>
    <property type="match status" value="1"/>
</dbReference>
<reference evidence="1" key="1">
    <citation type="submission" date="2018-05" db="EMBL/GenBank/DDBJ databases">
        <authorList>
            <person name="Lanie J.A."/>
            <person name="Ng W.-L."/>
            <person name="Kazmierczak K.M."/>
            <person name="Andrzejewski T.M."/>
            <person name="Davidsen T.M."/>
            <person name="Wayne K.J."/>
            <person name="Tettelin H."/>
            <person name="Glass J.I."/>
            <person name="Rusch D."/>
            <person name="Podicherti R."/>
            <person name="Tsui H.-C.T."/>
            <person name="Winkler M.E."/>
        </authorList>
    </citation>
    <scope>NUCLEOTIDE SEQUENCE</scope>
</reference>